<name>A0A4R3LQN6_9HYPH</name>
<reference evidence="4 5" key="1">
    <citation type="submission" date="2019-03" db="EMBL/GenBank/DDBJ databases">
        <title>Genomic Encyclopedia of Type Strains, Phase IV (KMG-IV): sequencing the most valuable type-strain genomes for metagenomic binning, comparative biology and taxonomic classification.</title>
        <authorList>
            <person name="Goeker M."/>
        </authorList>
    </citation>
    <scope>NUCLEOTIDE SEQUENCE [LARGE SCALE GENOMIC DNA]</scope>
    <source>
        <strain evidence="4 5">DSM 9035</strain>
    </source>
</reference>
<accession>A0A4R3LQN6</accession>
<comment type="similarity">
    <text evidence="1">Belongs to the membrane fusion protein (MFP) (TC 8.A.1) family.</text>
</comment>
<feature type="domain" description="Multidrug resistance protein MdtA-like barrel-sandwich hybrid" evidence="3">
    <location>
        <begin position="48"/>
        <end position="215"/>
    </location>
</feature>
<evidence type="ECO:0000313" key="5">
    <source>
        <dbReference type="Proteomes" id="UP000294664"/>
    </source>
</evidence>
<dbReference type="Gene3D" id="2.40.50.100">
    <property type="match status" value="2"/>
</dbReference>
<protein>
    <submittedName>
        <fullName evidence="4">HlyD family secretion protein</fullName>
    </submittedName>
</protein>
<dbReference type="Proteomes" id="UP000294664">
    <property type="component" value="Unassembled WGS sequence"/>
</dbReference>
<dbReference type="NCBIfam" id="TIGR01730">
    <property type="entry name" value="RND_mfp"/>
    <property type="match status" value="1"/>
</dbReference>
<gene>
    <name evidence="4" type="ORF">EDC64_11547</name>
</gene>
<feature type="domain" description="Multidrug resistance protein MdtA-like alpha-helical hairpin" evidence="2">
    <location>
        <begin position="104"/>
        <end position="168"/>
    </location>
</feature>
<dbReference type="PANTHER" id="PTHR30469">
    <property type="entry name" value="MULTIDRUG RESISTANCE PROTEIN MDTA"/>
    <property type="match status" value="1"/>
</dbReference>
<dbReference type="InterPro" id="IPR058624">
    <property type="entry name" value="MdtA-like_HH"/>
</dbReference>
<dbReference type="GO" id="GO:0015562">
    <property type="term" value="F:efflux transmembrane transporter activity"/>
    <property type="evidence" value="ECO:0007669"/>
    <property type="project" value="TreeGrafter"/>
</dbReference>
<dbReference type="InterPro" id="IPR058625">
    <property type="entry name" value="MdtA-like_BSH"/>
</dbReference>
<dbReference type="Gene3D" id="1.10.287.470">
    <property type="entry name" value="Helix hairpin bin"/>
    <property type="match status" value="1"/>
</dbReference>
<dbReference type="Gene3D" id="2.40.420.20">
    <property type="match status" value="1"/>
</dbReference>
<dbReference type="PANTHER" id="PTHR30469:SF38">
    <property type="entry name" value="HLYD FAMILY SECRETION PROTEIN"/>
    <property type="match status" value="1"/>
</dbReference>
<dbReference type="AlphaFoldDB" id="A0A4R3LQN6"/>
<dbReference type="InterPro" id="IPR006143">
    <property type="entry name" value="RND_pump_MFP"/>
</dbReference>
<dbReference type="Pfam" id="PF25876">
    <property type="entry name" value="HH_MFP_RND"/>
    <property type="match status" value="1"/>
</dbReference>
<evidence type="ECO:0000256" key="1">
    <source>
        <dbReference type="ARBA" id="ARBA00009477"/>
    </source>
</evidence>
<dbReference type="GO" id="GO:1990281">
    <property type="term" value="C:efflux pump complex"/>
    <property type="evidence" value="ECO:0007669"/>
    <property type="project" value="TreeGrafter"/>
</dbReference>
<keyword evidence="5" id="KW-1185">Reference proteome</keyword>
<dbReference type="SUPFAM" id="SSF111369">
    <property type="entry name" value="HlyD-like secretion proteins"/>
    <property type="match status" value="1"/>
</dbReference>
<evidence type="ECO:0000313" key="4">
    <source>
        <dbReference type="EMBL" id="TCT02016.1"/>
    </source>
</evidence>
<dbReference type="Pfam" id="PF25917">
    <property type="entry name" value="BSH_RND"/>
    <property type="match status" value="1"/>
</dbReference>
<evidence type="ECO:0000259" key="3">
    <source>
        <dbReference type="Pfam" id="PF25917"/>
    </source>
</evidence>
<comment type="caution">
    <text evidence="4">The sequence shown here is derived from an EMBL/GenBank/DDBJ whole genome shotgun (WGS) entry which is preliminary data.</text>
</comment>
<dbReference type="EMBL" id="SMAI01000015">
    <property type="protein sequence ID" value="TCT02016.1"/>
    <property type="molecule type" value="Genomic_DNA"/>
</dbReference>
<proteinExistence type="inferred from homology"/>
<dbReference type="Gene3D" id="2.40.30.170">
    <property type="match status" value="1"/>
</dbReference>
<evidence type="ECO:0000259" key="2">
    <source>
        <dbReference type="Pfam" id="PF25876"/>
    </source>
</evidence>
<organism evidence="4 5">
    <name type="scientific">Aquabacter spiritensis</name>
    <dbReference type="NCBI Taxonomy" id="933073"/>
    <lineage>
        <taxon>Bacteria</taxon>
        <taxon>Pseudomonadati</taxon>
        <taxon>Pseudomonadota</taxon>
        <taxon>Alphaproteobacteria</taxon>
        <taxon>Hyphomicrobiales</taxon>
        <taxon>Xanthobacteraceae</taxon>
        <taxon>Aquabacter</taxon>
    </lineage>
</organism>
<sequence>MVALCLLLVVGAVGILRYGAAYPAEHMQVQAGRFAAELSGPGTLDALRKASVSSRVQGVLASVRVDRGDQVRAGEVIAQIAAQDLKAQLDVALASREAARTAIDVARADRDRAQAALANAQSTFARQQQLLRTEMVSKSGYESAQAAHLQAQADLTHADAAISQAQAQARSAAASVEVSRAQLEDSIIRAPIDGIVVSRALNPGDLVSPGAKIVEIVDPASVLLTARYDEGAMASVVPGQGAMVRFSSQSTAVAGQVYRIGREVDSETREFTVDVVPVQLPLNWAMGQRGIATIHVDLRDDVVAIPARAVTWRKGRAGVWTIERGRAAWRPVELGAIGGARVEVRSGLGTGEAVILAPEGIYAGMRVSRADGPS</sequence>